<dbReference type="EMBL" id="JAOQKC010000002">
    <property type="protein sequence ID" value="MCU6695609.1"/>
    <property type="molecule type" value="Genomic_DNA"/>
</dbReference>
<protein>
    <submittedName>
        <fullName evidence="1">Uncharacterized protein</fullName>
    </submittedName>
</protein>
<name>A0ABT2RTG9_9FIRM</name>
<gene>
    <name evidence="1" type="ORF">OCV63_01695</name>
</gene>
<organism evidence="1 2">
    <name type="scientific">Laedolimicola ammoniilytica</name>
    <dbReference type="NCBI Taxonomy" id="2981771"/>
    <lineage>
        <taxon>Bacteria</taxon>
        <taxon>Bacillati</taxon>
        <taxon>Bacillota</taxon>
        <taxon>Clostridia</taxon>
        <taxon>Lachnospirales</taxon>
        <taxon>Lachnospiraceae</taxon>
        <taxon>Laedolimicola</taxon>
    </lineage>
</organism>
<dbReference type="RefSeq" id="WP_158361702.1">
    <property type="nucleotide sequence ID" value="NZ_JAOQKC010000002.1"/>
</dbReference>
<dbReference type="Proteomes" id="UP001652461">
    <property type="component" value="Unassembled WGS sequence"/>
</dbReference>
<proteinExistence type="predicted"/>
<keyword evidence="2" id="KW-1185">Reference proteome</keyword>
<sequence>MSKKVKGRYCYKCGVQMNTWDVRLTNIFKVYDTCESCFCKIYDMDQDTFRNYMDKYLDERPCQGL</sequence>
<comment type="caution">
    <text evidence="1">The sequence shown here is derived from an EMBL/GenBank/DDBJ whole genome shotgun (WGS) entry which is preliminary data.</text>
</comment>
<evidence type="ECO:0000313" key="2">
    <source>
        <dbReference type="Proteomes" id="UP001652461"/>
    </source>
</evidence>
<evidence type="ECO:0000313" key="1">
    <source>
        <dbReference type="EMBL" id="MCU6695609.1"/>
    </source>
</evidence>
<reference evidence="1 2" key="1">
    <citation type="journal article" date="2021" name="ISME Commun">
        <title>Automated analysis of genomic sequences facilitates high-throughput and comprehensive description of bacteria.</title>
        <authorList>
            <person name="Hitch T.C.A."/>
        </authorList>
    </citation>
    <scope>NUCLEOTIDE SEQUENCE [LARGE SCALE GENOMIC DNA]</scope>
    <source>
        <strain evidence="1 2">Sanger_04</strain>
    </source>
</reference>
<accession>A0ABT2RTG9</accession>